<dbReference type="Proteomes" id="UP000566711">
    <property type="component" value="Unassembled WGS sequence"/>
</dbReference>
<dbReference type="PANTHER" id="PTHR35564:SF4">
    <property type="entry name" value="CYTOPLASMIC PROTEIN"/>
    <property type="match status" value="1"/>
</dbReference>
<comment type="caution">
    <text evidence="1">The sequence shown here is derived from an EMBL/GenBank/DDBJ whole genome shotgun (WGS) entry which is preliminary data.</text>
</comment>
<accession>A0A7W2EJK6</accession>
<dbReference type="AlphaFoldDB" id="A0A7W2EJK6"/>
<dbReference type="PANTHER" id="PTHR35564">
    <property type="match status" value="1"/>
</dbReference>
<name>A0A7W2EJK6_9BURK</name>
<keyword evidence="2" id="KW-1185">Reference proteome</keyword>
<dbReference type="InterPro" id="IPR010732">
    <property type="entry name" value="T6SS_TssG-like"/>
</dbReference>
<dbReference type="Pfam" id="PF06996">
    <property type="entry name" value="T6SS_TssG"/>
    <property type="match status" value="1"/>
</dbReference>
<protein>
    <submittedName>
        <fullName evidence="1">Type VI secretion system baseplate subunit TssG</fullName>
    </submittedName>
</protein>
<sequence length="361" mass="40329">MPAAQRCFESGVIDLLLKQPYRFEFFQAVRLIELWLRQNGIEDGPMPMRFIRFENSLSLTFPPSQIVALAAVADRPIDSAAALQAAQLENRLEYVAITPAFIGILGANGGLPYHDTERIAEYEFVNKDSGPRAFLDMLSTRSVALFYQAWAKYRPPCMIDAQGKDTFLAMLQAFSGLRPSAKPVEPAAPQDVCIGEEILAYYAAQFRSRCVPARVVAGVLTEYFAVPFTLEPLVGCWEDLPDQHRTRLGATNRVLGEGAMLGSCIYRRDSSARLFIGPLNSQEFERFLPHSEGARAISRVLGMFCGVGMTIDVRLVLRAQDARQARLAMDDASRRSRLDIDAFLDRRAARDRTTAHYVLQP</sequence>
<evidence type="ECO:0000313" key="1">
    <source>
        <dbReference type="EMBL" id="MBA5607049.1"/>
    </source>
</evidence>
<dbReference type="NCBIfam" id="TIGR03347">
    <property type="entry name" value="VI_chp_1"/>
    <property type="match status" value="1"/>
</dbReference>
<proteinExistence type="predicted"/>
<organism evidence="1 2">
    <name type="scientific">Rugamonas fusca</name>
    <dbReference type="NCBI Taxonomy" id="2758568"/>
    <lineage>
        <taxon>Bacteria</taxon>
        <taxon>Pseudomonadati</taxon>
        <taxon>Pseudomonadota</taxon>
        <taxon>Betaproteobacteria</taxon>
        <taxon>Burkholderiales</taxon>
        <taxon>Oxalobacteraceae</taxon>
        <taxon>Telluria group</taxon>
        <taxon>Rugamonas</taxon>
    </lineage>
</organism>
<evidence type="ECO:0000313" key="2">
    <source>
        <dbReference type="Proteomes" id="UP000566711"/>
    </source>
</evidence>
<gene>
    <name evidence="1" type="primary">tssG</name>
    <name evidence="1" type="ORF">H3H36_16955</name>
</gene>
<reference evidence="1 2" key="1">
    <citation type="submission" date="2020-07" db="EMBL/GenBank/DDBJ databases">
        <title>Novel species isolated from subtropical streams in China.</title>
        <authorList>
            <person name="Lu H."/>
        </authorList>
    </citation>
    <scope>NUCLEOTIDE SEQUENCE [LARGE SCALE GENOMIC DNA]</scope>
    <source>
        <strain evidence="1 2">FT3S</strain>
    </source>
</reference>
<dbReference type="EMBL" id="JACEZS010000014">
    <property type="protein sequence ID" value="MBA5607049.1"/>
    <property type="molecule type" value="Genomic_DNA"/>
</dbReference>